<dbReference type="AlphaFoldDB" id="A0A367RDL3"/>
<gene>
    <name evidence="1" type="ORF">A6769_22120</name>
</gene>
<name>A0A367RDL3_NOSPU</name>
<accession>A0A367RDL3</accession>
<sequence>MNFSPKAIRFIIEALESRIEAYQKQLETENLNDDEVSDVTNDMMFLESLSQELKKELSTIAPSVF</sequence>
<reference evidence="1 2" key="1">
    <citation type="submission" date="2016-04" db="EMBL/GenBank/DDBJ databases">
        <authorList>
            <person name="Evans L.H."/>
            <person name="Alamgir A."/>
            <person name="Owens N."/>
            <person name="Weber N.D."/>
            <person name="Virtaneva K."/>
            <person name="Barbian K."/>
            <person name="Babar A."/>
            <person name="Rosenke K."/>
        </authorList>
    </citation>
    <scope>NUCLEOTIDE SEQUENCE [LARGE SCALE GENOMIC DNA]</scope>
    <source>
        <strain evidence="1">NIES-2108</strain>
    </source>
</reference>
<organism evidence="1 2">
    <name type="scientific">Nostoc punctiforme NIES-2108</name>
    <dbReference type="NCBI Taxonomy" id="1356359"/>
    <lineage>
        <taxon>Bacteria</taxon>
        <taxon>Bacillati</taxon>
        <taxon>Cyanobacteriota</taxon>
        <taxon>Cyanophyceae</taxon>
        <taxon>Nostocales</taxon>
        <taxon>Nostocaceae</taxon>
        <taxon>Nostoc</taxon>
    </lineage>
</organism>
<dbReference type="Proteomes" id="UP000252085">
    <property type="component" value="Unassembled WGS sequence"/>
</dbReference>
<dbReference type="EMBL" id="LXQE01000155">
    <property type="protein sequence ID" value="RCJ34627.1"/>
    <property type="molecule type" value="Genomic_DNA"/>
</dbReference>
<comment type="caution">
    <text evidence="1">The sequence shown here is derived from an EMBL/GenBank/DDBJ whole genome shotgun (WGS) entry which is preliminary data.</text>
</comment>
<evidence type="ECO:0000313" key="1">
    <source>
        <dbReference type="EMBL" id="RCJ34627.1"/>
    </source>
</evidence>
<proteinExistence type="predicted"/>
<evidence type="ECO:0000313" key="2">
    <source>
        <dbReference type="Proteomes" id="UP000252085"/>
    </source>
</evidence>
<protein>
    <submittedName>
        <fullName evidence="1">Uncharacterized protein</fullName>
    </submittedName>
</protein>